<feature type="compositionally biased region" description="Basic and acidic residues" evidence="1">
    <location>
        <begin position="41"/>
        <end position="51"/>
    </location>
</feature>
<dbReference type="AlphaFoldDB" id="A0A1H2TC73"/>
<proteinExistence type="predicted"/>
<evidence type="ECO:0000313" key="3">
    <source>
        <dbReference type="Proteomes" id="UP000182573"/>
    </source>
</evidence>
<dbReference type="EMBL" id="FNOF01000003">
    <property type="protein sequence ID" value="SDW40864.1"/>
    <property type="molecule type" value="Genomic_DNA"/>
</dbReference>
<reference evidence="2 3" key="1">
    <citation type="submission" date="2016-10" db="EMBL/GenBank/DDBJ databases">
        <authorList>
            <person name="de Groot N.N."/>
        </authorList>
    </citation>
    <scope>NUCLEOTIDE SEQUENCE [LARGE SCALE GENOMIC DNA]</scope>
    <source>
        <strain evidence="2 3">DSM 3756</strain>
    </source>
</reference>
<name>A0A1H2TC73_HALVA</name>
<dbReference type="STRING" id="28442.SAMN05443574_103123"/>
<sequence length="67" mass="7556">MPSQLVSQPTDRPPEQTHHYSDSSQQRELNEVAARGGENAKPNKHDSDKPMCTEYYRLDIHAGHPGD</sequence>
<organism evidence="2 3">
    <name type="scientific">Haloarcula vallismortis</name>
    <name type="common">Halobacterium vallismortis</name>
    <dbReference type="NCBI Taxonomy" id="28442"/>
    <lineage>
        <taxon>Archaea</taxon>
        <taxon>Methanobacteriati</taxon>
        <taxon>Methanobacteriota</taxon>
        <taxon>Stenosarchaea group</taxon>
        <taxon>Halobacteria</taxon>
        <taxon>Halobacteriales</taxon>
        <taxon>Haloarculaceae</taxon>
        <taxon>Haloarcula</taxon>
    </lineage>
</organism>
<gene>
    <name evidence="2" type="ORF">SAMN05443574_103123</name>
</gene>
<protein>
    <submittedName>
        <fullName evidence="2">Uncharacterized protein</fullName>
    </submittedName>
</protein>
<evidence type="ECO:0000256" key="1">
    <source>
        <dbReference type="SAM" id="MobiDB-lite"/>
    </source>
</evidence>
<feature type="compositionally biased region" description="Polar residues" evidence="1">
    <location>
        <begin position="1"/>
        <end position="10"/>
    </location>
</feature>
<feature type="compositionally biased region" description="Basic and acidic residues" evidence="1">
    <location>
        <begin position="12"/>
        <end position="21"/>
    </location>
</feature>
<accession>A0A1H2TC73</accession>
<feature type="region of interest" description="Disordered" evidence="1">
    <location>
        <begin position="1"/>
        <end position="51"/>
    </location>
</feature>
<dbReference type="Proteomes" id="UP000182573">
    <property type="component" value="Unassembled WGS sequence"/>
</dbReference>
<evidence type="ECO:0000313" key="2">
    <source>
        <dbReference type="EMBL" id="SDW40864.1"/>
    </source>
</evidence>
<dbReference type="RefSeq" id="WP_049919546.1">
    <property type="nucleotide sequence ID" value="NZ_FNOF01000003.1"/>
</dbReference>